<dbReference type="Proteomes" id="UP000322524">
    <property type="component" value="Unassembled WGS sequence"/>
</dbReference>
<evidence type="ECO:0000313" key="5">
    <source>
        <dbReference type="Proteomes" id="UP000322524"/>
    </source>
</evidence>
<dbReference type="EMBL" id="VTEV01000002">
    <property type="protein sequence ID" value="TYS69957.1"/>
    <property type="molecule type" value="Genomic_DNA"/>
</dbReference>
<name>A0A5D4T2M4_9BACI</name>
<sequence>MIVAFLFMIAGVSVIGYGLFEKWSMDKKTEAALRDAVSITEQTGKAGVSDKQEPNKKERPPKPDDFAPEIGEVVGLLEIPRLDAKLPIVEGTDPAELEKGVGHFKGASFPGEEGQIVFSGHRDTVFLRLGELEVGDRFYVSMPYGDYMYEIYDSKIVDEDDRSVITLQKEKEDLLLTTCYPFTLTGAAPERYILYAKPVDSR</sequence>
<feature type="active site" description="Acyl-thioester intermediate" evidence="2">
    <location>
        <position position="179"/>
    </location>
</feature>
<evidence type="ECO:0000256" key="2">
    <source>
        <dbReference type="PIRSR" id="PIRSR605754-1"/>
    </source>
</evidence>
<organism evidence="4 5">
    <name type="scientific">Sutcliffiella horikoshii</name>
    <dbReference type="NCBI Taxonomy" id="79883"/>
    <lineage>
        <taxon>Bacteria</taxon>
        <taxon>Bacillati</taxon>
        <taxon>Bacillota</taxon>
        <taxon>Bacilli</taxon>
        <taxon>Bacillales</taxon>
        <taxon>Bacillaceae</taxon>
        <taxon>Sutcliffiella</taxon>
    </lineage>
</organism>
<keyword evidence="1" id="KW-0378">Hydrolase</keyword>
<evidence type="ECO:0000313" key="4">
    <source>
        <dbReference type="EMBL" id="TYS69957.1"/>
    </source>
</evidence>
<dbReference type="Pfam" id="PF04203">
    <property type="entry name" value="Sortase"/>
    <property type="match status" value="1"/>
</dbReference>
<dbReference type="Gene3D" id="2.40.260.10">
    <property type="entry name" value="Sortase"/>
    <property type="match status" value="1"/>
</dbReference>
<feature type="compositionally biased region" description="Basic and acidic residues" evidence="3">
    <location>
        <begin position="48"/>
        <end position="65"/>
    </location>
</feature>
<dbReference type="GO" id="GO:0016787">
    <property type="term" value="F:hydrolase activity"/>
    <property type="evidence" value="ECO:0007669"/>
    <property type="project" value="UniProtKB-KW"/>
</dbReference>
<dbReference type="InterPro" id="IPR041999">
    <property type="entry name" value="Sortase_D_1"/>
</dbReference>
<feature type="region of interest" description="Disordered" evidence="3">
    <location>
        <begin position="42"/>
        <end position="67"/>
    </location>
</feature>
<dbReference type="SUPFAM" id="SSF63817">
    <property type="entry name" value="Sortase"/>
    <property type="match status" value="1"/>
</dbReference>
<comment type="caution">
    <text evidence="4">The sequence shown here is derived from an EMBL/GenBank/DDBJ whole genome shotgun (WGS) entry which is preliminary data.</text>
</comment>
<dbReference type="OrthoDB" id="165822at2"/>
<dbReference type="InterPro" id="IPR053525">
    <property type="entry name" value="Sortase_D"/>
</dbReference>
<dbReference type="CDD" id="cd05828">
    <property type="entry name" value="Sortase_D_1"/>
    <property type="match status" value="1"/>
</dbReference>
<evidence type="ECO:0000256" key="1">
    <source>
        <dbReference type="ARBA" id="ARBA00022801"/>
    </source>
</evidence>
<gene>
    <name evidence="4" type="ORF">FZC76_06310</name>
</gene>
<dbReference type="NCBIfam" id="TIGR01076">
    <property type="entry name" value="sortase_fam"/>
    <property type="match status" value="1"/>
</dbReference>
<accession>A0A5D4T2M4</accession>
<dbReference type="NCBIfam" id="NF033746">
    <property type="entry name" value="class_D_sortase"/>
    <property type="match status" value="1"/>
</dbReference>
<reference evidence="4 5" key="1">
    <citation type="submission" date="2019-08" db="EMBL/GenBank/DDBJ databases">
        <title>Bacillus genomes from the desert of Cuatro Cienegas, Coahuila.</title>
        <authorList>
            <person name="Olmedo-Alvarez G."/>
        </authorList>
    </citation>
    <scope>NUCLEOTIDE SEQUENCE [LARGE SCALE GENOMIC DNA]</scope>
    <source>
        <strain evidence="4 5">CH28_1T</strain>
    </source>
</reference>
<protein>
    <submittedName>
        <fullName evidence="4">Class D sortase</fullName>
    </submittedName>
</protein>
<dbReference type="AlphaFoldDB" id="A0A5D4T2M4"/>
<evidence type="ECO:0000256" key="3">
    <source>
        <dbReference type="SAM" id="MobiDB-lite"/>
    </source>
</evidence>
<dbReference type="InterPro" id="IPR005754">
    <property type="entry name" value="Sortase"/>
</dbReference>
<proteinExistence type="predicted"/>
<dbReference type="STRING" id="79883.GCA_001636495_01044"/>
<feature type="active site" description="Proton donor/acceptor" evidence="2">
    <location>
        <position position="121"/>
    </location>
</feature>
<dbReference type="InterPro" id="IPR023365">
    <property type="entry name" value="Sortase_dom-sf"/>
</dbReference>